<keyword evidence="2" id="KW-0378">Hydrolase</keyword>
<dbReference type="EMBL" id="QLTW01000094">
    <property type="protein sequence ID" value="MBT9145448.1"/>
    <property type="molecule type" value="Genomic_DNA"/>
</dbReference>
<accession>A0A9E2BH43</accession>
<reference evidence="2 3" key="1">
    <citation type="journal article" date="2021" name="bioRxiv">
        <title>Unique metabolic strategies in Hadean analogues reveal hints for primordial physiology.</title>
        <authorList>
            <person name="Nobu M.K."/>
            <person name="Nakai R."/>
            <person name="Tamazawa S."/>
            <person name="Mori H."/>
            <person name="Toyoda A."/>
            <person name="Ijiri A."/>
            <person name="Suzuki S."/>
            <person name="Kurokawa K."/>
            <person name="Kamagata Y."/>
            <person name="Tamaki H."/>
        </authorList>
    </citation>
    <scope>NUCLEOTIDE SEQUENCE [LARGE SCALE GENOMIC DNA]</scope>
    <source>
        <strain evidence="2">BS525</strain>
    </source>
</reference>
<evidence type="ECO:0000313" key="3">
    <source>
        <dbReference type="Proteomes" id="UP000811545"/>
    </source>
</evidence>
<keyword evidence="2" id="KW-0645">Protease</keyword>
<organism evidence="2 3">
    <name type="scientific">Psychracetigena formicireducens</name>
    <dbReference type="NCBI Taxonomy" id="2986056"/>
    <lineage>
        <taxon>Bacteria</taxon>
        <taxon>Bacillati</taxon>
        <taxon>Candidatus Lithacetigenota</taxon>
        <taxon>Candidatus Psychracetigena</taxon>
    </lineage>
</organism>
<dbReference type="InterPro" id="IPR032589">
    <property type="entry name" value="DUF4910"/>
</dbReference>
<proteinExistence type="predicted"/>
<gene>
    <name evidence="2" type="ORF">DDT42_01319</name>
</gene>
<comment type="caution">
    <text evidence="2">The sequence shown here is derived from an EMBL/GenBank/DDBJ whole genome shotgun (WGS) entry which is preliminary data.</text>
</comment>
<sequence length="653" mass="74193">MLKNLIDIIKNEFSGDAAKEYAIDISRFHRIQASPGFRKSAQYIESVMKDMEIECQILNFPADGKTRYWTAEMPEEWNLKGASLHLLSPENKKLADFRDIKTSIIQRSSSFKGEVDLVVVDGGDEEKDYLNLDIKGKIVLSNASPRRLNDLAVGRYGAVGIIYDGLNPSPPVRSKLDLPNAVEYSSFWWGKDSQKTFGFVLSPNTGSYLRDLYKKELDKGGPPLRLKIQMDSEFYNGSLEVVEAFIPGNTEDEVLLIAHLCHPQPSANDNASGSASLMEIARTLKQLIAEGKIPKPVKGIRFLWVPEMTGTLACLASYPEKAQRMVAALNLDMVGENQNLTLSILKLTNTPMAMPSFVNALLERIGKEISSDKEDGHPLFLISPTPYSGGSDHFILSDPTINIPCPMLLQWPDLFYHTSLDTPDKIDPLMMKRVGTLSAVYTAFLSLAQEKETEWLGREMLTRYKCNLLRFIQNSLTSLSQEENAGSVNARYYKNRALFMLKQELEALESLTRITPHINPEKWKNEISSFTHQEIQELNPFLDNKPEIADFSELEENASRTIPQKVHPGPFYILYHYHHLSNDVRDEWHSLRKEHKDSFSLLPDLSIYWTDGKRNILEITNLIKLETGLYDLPLLWKFYTLLEKIGEIRLIKA</sequence>
<keyword evidence="2" id="KW-0031">Aminopeptidase</keyword>
<feature type="domain" description="DUF4910" evidence="1">
    <location>
        <begin position="30"/>
        <end position="433"/>
    </location>
</feature>
<dbReference type="Pfam" id="PF16254">
    <property type="entry name" value="DUF4910"/>
    <property type="match status" value="1"/>
</dbReference>
<dbReference type="AlphaFoldDB" id="A0A9E2BH43"/>
<protein>
    <submittedName>
        <fullName evidence="2">Polysaccharide biosynthesis protein with aminopeptidase-like domain protein</fullName>
    </submittedName>
</protein>
<evidence type="ECO:0000313" key="2">
    <source>
        <dbReference type="EMBL" id="MBT9145448.1"/>
    </source>
</evidence>
<dbReference type="GO" id="GO:0004177">
    <property type="term" value="F:aminopeptidase activity"/>
    <property type="evidence" value="ECO:0007669"/>
    <property type="project" value="UniProtKB-KW"/>
</dbReference>
<name>A0A9E2BH43_PSYF1</name>
<dbReference type="SUPFAM" id="SSF53187">
    <property type="entry name" value="Zn-dependent exopeptidases"/>
    <property type="match status" value="1"/>
</dbReference>
<evidence type="ECO:0000259" key="1">
    <source>
        <dbReference type="Pfam" id="PF16254"/>
    </source>
</evidence>
<dbReference type="Gene3D" id="3.40.630.10">
    <property type="entry name" value="Zn peptidases"/>
    <property type="match status" value="1"/>
</dbReference>
<dbReference type="Proteomes" id="UP000811545">
    <property type="component" value="Unassembled WGS sequence"/>
</dbReference>